<evidence type="ECO:0000256" key="4">
    <source>
        <dbReference type="ARBA" id="ARBA00022553"/>
    </source>
</evidence>
<dbReference type="RefSeq" id="WP_187374337.1">
    <property type="nucleotide sequence ID" value="NZ_CABJAT010000007.1"/>
</dbReference>
<protein>
    <recommendedName>
        <fullName evidence="2">Stage 0 sporulation protein A homolog</fullName>
    </recommendedName>
</protein>
<evidence type="ECO:0000259" key="12">
    <source>
        <dbReference type="PROSITE" id="PS50110"/>
    </source>
</evidence>
<evidence type="ECO:0000313" key="14">
    <source>
        <dbReference type="Proteomes" id="UP000245412"/>
    </source>
</evidence>
<gene>
    <name evidence="13" type="ORF">C7383_103289</name>
</gene>
<name>A0AB73T787_9FIRM</name>
<dbReference type="PANTHER" id="PTHR42713:SF3">
    <property type="entry name" value="TRANSCRIPTIONAL REGULATORY PROTEIN HPTR"/>
    <property type="match status" value="1"/>
</dbReference>
<evidence type="ECO:0000256" key="8">
    <source>
        <dbReference type="ARBA" id="ARBA00023163"/>
    </source>
</evidence>
<dbReference type="InterPro" id="IPR001789">
    <property type="entry name" value="Sig_transdc_resp-reg_receiver"/>
</dbReference>
<dbReference type="SUPFAM" id="SSF52172">
    <property type="entry name" value="CheY-like"/>
    <property type="match status" value="1"/>
</dbReference>
<keyword evidence="3" id="KW-0963">Cytoplasm</keyword>
<accession>A0AB73T787</accession>
<dbReference type="Proteomes" id="UP000245412">
    <property type="component" value="Unassembled WGS sequence"/>
</dbReference>
<evidence type="ECO:0000256" key="6">
    <source>
        <dbReference type="ARBA" id="ARBA00023015"/>
    </source>
</evidence>
<dbReference type="Pfam" id="PF12833">
    <property type="entry name" value="HTH_18"/>
    <property type="match status" value="1"/>
</dbReference>
<keyword evidence="8" id="KW-0804">Transcription</keyword>
<dbReference type="PROSITE" id="PS50110">
    <property type="entry name" value="RESPONSE_REGULATORY"/>
    <property type="match status" value="1"/>
</dbReference>
<dbReference type="Gene3D" id="3.40.50.2300">
    <property type="match status" value="1"/>
</dbReference>
<comment type="function">
    <text evidence="9">May play the central regulatory role in sporulation. It may be an element of the effector pathway responsible for the activation of sporulation genes in response to nutritional stress. Spo0A may act in concert with spo0H (a sigma factor) to control the expression of some genes that are critical to the sporulation process.</text>
</comment>
<keyword evidence="6" id="KW-0805">Transcription regulation</keyword>
<feature type="modified residue" description="4-aspartylphosphate" evidence="10">
    <location>
        <position position="56"/>
    </location>
</feature>
<feature type="domain" description="Response regulatory" evidence="12">
    <location>
        <begin position="4"/>
        <end position="121"/>
    </location>
</feature>
<dbReference type="Gene3D" id="1.10.10.60">
    <property type="entry name" value="Homeodomain-like"/>
    <property type="match status" value="2"/>
</dbReference>
<dbReference type="InterPro" id="IPR009057">
    <property type="entry name" value="Homeodomain-like_sf"/>
</dbReference>
<dbReference type="SMART" id="SM00448">
    <property type="entry name" value="REC"/>
    <property type="match status" value="1"/>
</dbReference>
<evidence type="ECO:0000256" key="3">
    <source>
        <dbReference type="ARBA" id="ARBA00022490"/>
    </source>
</evidence>
<dbReference type="GO" id="GO:0000160">
    <property type="term" value="P:phosphorelay signal transduction system"/>
    <property type="evidence" value="ECO:0007669"/>
    <property type="project" value="UniProtKB-KW"/>
</dbReference>
<dbReference type="GO" id="GO:0005737">
    <property type="term" value="C:cytoplasm"/>
    <property type="evidence" value="ECO:0007669"/>
    <property type="project" value="UniProtKB-SubCell"/>
</dbReference>
<evidence type="ECO:0000313" key="13">
    <source>
        <dbReference type="EMBL" id="PWJ77444.1"/>
    </source>
</evidence>
<dbReference type="CDD" id="cd17536">
    <property type="entry name" value="REC_YesN-like"/>
    <property type="match status" value="1"/>
</dbReference>
<keyword evidence="14" id="KW-1185">Reference proteome</keyword>
<dbReference type="SUPFAM" id="SSF46689">
    <property type="entry name" value="Homeodomain-like"/>
    <property type="match status" value="1"/>
</dbReference>
<keyword evidence="4 10" id="KW-0597">Phosphoprotein</keyword>
<sequence length="257" mass="29358">MSIKVLLADDEQIIRTGISTLISWDELDMELVCCAENGQKALEYISTCPVDIVITDIRMPLMGGIELIRACANAGFSVRFILLTGYGEFEYAKSAMHYGVRHYLLKPTDESQIIQALKEIAADLYTEQRRRRPFTGASPSVPAQISPQDPIEKVKLIINEELSNPDLSLKWIAHNKLYMNENYLGKLFQKKTGKKFSNYLTDQRMQYAKELISQNPDIKLTELCQKTGFINNPAYFCTSFKNYSGLTLTQYRQKPFQ</sequence>
<organism evidence="13 14">
    <name type="scientific">Murimonas intestini</name>
    <dbReference type="NCBI Taxonomy" id="1337051"/>
    <lineage>
        <taxon>Bacteria</taxon>
        <taxon>Bacillati</taxon>
        <taxon>Bacillota</taxon>
        <taxon>Clostridia</taxon>
        <taxon>Lachnospirales</taxon>
        <taxon>Lachnospiraceae</taxon>
        <taxon>Murimonas</taxon>
    </lineage>
</organism>
<comment type="caution">
    <text evidence="13">The sequence shown here is derived from an EMBL/GenBank/DDBJ whole genome shotgun (WGS) entry which is preliminary data.</text>
</comment>
<evidence type="ECO:0000256" key="5">
    <source>
        <dbReference type="ARBA" id="ARBA00023012"/>
    </source>
</evidence>
<comment type="subcellular location">
    <subcellularLocation>
        <location evidence="1">Cytoplasm</location>
    </subcellularLocation>
</comment>
<dbReference type="SMART" id="SM00342">
    <property type="entry name" value="HTH_ARAC"/>
    <property type="match status" value="1"/>
</dbReference>
<dbReference type="InterPro" id="IPR018060">
    <property type="entry name" value="HTH_AraC"/>
</dbReference>
<dbReference type="InterPro" id="IPR011006">
    <property type="entry name" value="CheY-like_superfamily"/>
</dbReference>
<dbReference type="GO" id="GO:0003700">
    <property type="term" value="F:DNA-binding transcription factor activity"/>
    <property type="evidence" value="ECO:0007669"/>
    <property type="project" value="InterPro"/>
</dbReference>
<dbReference type="PANTHER" id="PTHR42713">
    <property type="entry name" value="HISTIDINE KINASE-RELATED"/>
    <property type="match status" value="1"/>
</dbReference>
<proteinExistence type="predicted"/>
<evidence type="ECO:0000256" key="10">
    <source>
        <dbReference type="PROSITE-ProRule" id="PRU00169"/>
    </source>
</evidence>
<evidence type="ECO:0000256" key="7">
    <source>
        <dbReference type="ARBA" id="ARBA00023125"/>
    </source>
</evidence>
<dbReference type="AlphaFoldDB" id="A0AB73T787"/>
<evidence type="ECO:0000256" key="1">
    <source>
        <dbReference type="ARBA" id="ARBA00004496"/>
    </source>
</evidence>
<dbReference type="InterPro" id="IPR051552">
    <property type="entry name" value="HptR"/>
</dbReference>
<reference evidence="13 14" key="1">
    <citation type="submission" date="2018-05" db="EMBL/GenBank/DDBJ databases">
        <authorList>
            <person name="Goeker M."/>
            <person name="Huntemann M."/>
            <person name="Clum A."/>
            <person name="Pillay M."/>
            <person name="Palaniappan K."/>
            <person name="Varghese N."/>
            <person name="Mikhailova N."/>
            <person name="Stamatis D."/>
            <person name="Reddy T."/>
            <person name="Daum C."/>
            <person name="Shapiro N."/>
            <person name="Ivanova N."/>
            <person name="Kyrpides N."/>
            <person name="Woyke T."/>
        </authorList>
    </citation>
    <scope>NUCLEOTIDE SEQUENCE [LARGE SCALE GENOMIC DNA]</scope>
    <source>
        <strain evidence="13 14">DSM 26524</strain>
    </source>
</reference>
<evidence type="ECO:0000256" key="9">
    <source>
        <dbReference type="ARBA" id="ARBA00024867"/>
    </source>
</evidence>
<dbReference type="PROSITE" id="PS01124">
    <property type="entry name" value="HTH_ARAC_FAMILY_2"/>
    <property type="match status" value="1"/>
</dbReference>
<keyword evidence="5" id="KW-0902">Two-component regulatory system</keyword>
<dbReference type="Pfam" id="PF00072">
    <property type="entry name" value="Response_reg"/>
    <property type="match status" value="1"/>
</dbReference>
<dbReference type="EMBL" id="QGGY01000003">
    <property type="protein sequence ID" value="PWJ77444.1"/>
    <property type="molecule type" value="Genomic_DNA"/>
</dbReference>
<evidence type="ECO:0000259" key="11">
    <source>
        <dbReference type="PROSITE" id="PS01124"/>
    </source>
</evidence>
<evidence type="ECO:0000256" key="2">
    <source>
        <dbReference type="ARBA" id="ARBA00018672"/>
    </source>
</evidence>
<dbReference type="GO" id="GO:0043565">
    <property type="term" value="F:sequence-specific DNA binding"/>
    <property type="evidence" value="ECO:0007669"/>
    <property type="project" value="InterPro"/>
</dbReference>
<keyword evidence="7" id="KW-0238">DNA-binding</keyword>
<feature type="domain" description="HTH araC/xylS-type" evidence="11">
    <location>
        <begin position="152"/>
        <end position="254"/>
    </location>
</feature>